<keyword evidence="2 6" id="KW-0378">Hydrolase</keyword>
<dbReference type="PROSITE" id="PS01173">
    <property type="entry name" value="LIPASE_GDXG_HIS"/>
    <property type="match status" value="1"/>
</dbReference>
<feature type="region of interest" description="Disordered" evidence="4">
    <location>
        <begin position="40"/>
        <end position="81"/>
    </location>
</feature>
<protein>
    <submittedName>
        <fullName evidence="6">Alpha/beta hydrolase</fullName>
    </submittedName>
</protein>
<gene>
    <name evidence="6" type="ORF">D8771_29320</name>
</gene>
<evidence type="ECO:0000256" key="1">
    <source>
        <dbReference type="ARBA" id="ARBA00010515"/>
    </source>
</evidence>
<dbReference type="InterPro" id="IPR033140">
    <property type="entry name" value="Lipase_GDXG_put_SER_AS"/>
</dbReference>
<dbReference type="PANTHER" id="PTHR48081:SF8">
    <property type="entry name" value="ALPHA_BETA HYDROLASE FOLD-3 DOMAIN-CONTAINING PROTEIN-RELATED"/>
    <property type="match status" value="1"/>
</dbReference>
<evidence type="ECO:0000256" key="3">
    <source>
        <dbReference type="PROSITE-ProRule" id="PRU10038"/>
    </source>
</evidence>
<evidence type="ECO:0000313" key="6">
    <source>
        <dbReference type="EMBL" id="TGG76683.1"/>
    </source>
</evidence>
<organism evidence="6 7">
    <name type="scientific">Streptomyces albus</name>
    <dbReference type="NCBI Taxonomy" id="1888"/>
    <lineage>
        <taxon>Bacteria</taxon>
        <taxon>Bacillati</taxon>
        <taxon>Actinomycetota</taxon>
        <taxon>Actinomycetes</taxon>
        <taxon>Kitasatosporales</taxon>
        <taxon>Streptomycetaceae</taxon>
        <taxon>Streptomyces</taxon>
    </lineage>
</organism>
<dbReference type="InterPro" id="IPR029058">
    <property type="entry name" value="AB_hydrolase_fold"/>
</dbReference>
<dbReference type="Gene3D" id="3.40.50.1820">
    <property type="entry name" value="alpha/beta hydrolase"/>
    <property type="match status" value="1"/>
</dbReference>
<evidence type="ECO:0000256" key="4">
    <source>
        <dbReference type="SAM" id="MobiDB-lite"/>
    </source>
</evidence>
<comment type="similarity">
    <text evidence="1">Belongs to the 'GDXG' lipolytic enzyme family.</text>
</comment>
<dbReference type="AlphaFoldDB" id="A0A8H1L8L0"/>
<dbReference type="PANTHER" id="PTHR48081">
    <property type="entry name" value="AB HYDROLASE SUPERFAMILY PROTEIN C4A8.06C"/>
    <property type="match status" value="1"/>
</dbReference>
<evidence type="ECO:0000259" key="5">
    <source>
        <dbReference type="Pfam" id="PF07859"/>
    </source>
</evidence>
<dbReference type="PROSITE" id="PS01174">
    <property type="entry name" value="LIPASE_GDXG_SER"/>
    <property type="match status" value="1"/>
</dbReference>
<comment type="caution">
    <text evidence="6">The sequence shown here is derived from an EMBL/GenBank/DDBJ whole genome shotgun (WGS) entry which is preliminary data.</text>
</comment>
<dbReference type="GO" id="GO:0016787">
    <property type="term" value="F:hydrolase activity"/>
    <property type="evidence" value="ECO:0007669"/>
    <property type="project" value="UniProtKB-KW"/>
</dbReference>
<evidence type="ECO:0000313" key="7">
    <source>
        <dbReference type="Proteomes" id="UP000298111"/>
    </source>
</evidence>
<dbReference type="SUPFAM" id="SSF53474">
    <property type="entry name" value="alpha/beta-Hydrolases"/>
    <property type="match status" value="1"/>
</dbReference>
<feature type="active site" evidence="3">
    <location>
        <position position="179"/>
    </location>
</feature>
<proteinExistence type="inferred from homology"/>
<dbReference type="InterPro" id="IPR050300">
    <property type="entry name" value="GDXG_lipolytic_enzyme"/>
</dbReference>
<dbReference type="InterPro" id="IPR013094">
    <property type="entry name" value="AB_hydrolase_3"/>
</dbReference>
<feature type="region of interest" description="Disordered" evidence="4">
    <location>
        <begin position="1"/>
        <end position="27"/>
    </location>
</feature>
<accession>A0A8H1L8L0</accession>
<dbReference type="Proteomes" id="UP000298111">
    <property type="component" value="Unassembled WGS sequence"/>
</dbReference>
<evidence type="ECO:0000256" key="2">
    <source>
        <dbReference type="ARBA" id="ARBA00022801"/>
    </source>
</evidence>
<dbReference type="Pfam" id="PF07859">
    <property type="entry name" value="Abhydrolase_3"/>
    <property type="match status" value="1"/>
</dbReference>
<feature type="domain" description="Alpha/beta hydrolase fold-3" evidence="5">
    <location>
        <begin position="100"/>
        <end position="304"/>
    </location>
</feature>
<dbReference type="EMBL" id="RCIY01000103">
    <property type="protein sequence ID" value="TGG76683.1"/>
    <property type="molecule type" value="Genomic_DNA"/>
</dbReference>
<reference evidence="6 7" key="1">
    <citation type="submission" date="2018-10" db="EMBL/GenBank/DDBJ databases">
        <title>Isolation of pseudouridimycin from Streptomyces albus DSM 40763.</title>
        <authorList>
            <person name="Rosenqvist P."/>
            <person name="Metsae-Ketelae M."/>
            <person name="Virta P."/>
        </authorList>
    </citation>
    <scope>NUCLEOTIDE SEQUENCE [LARGE SCALE GENOMIC DNA]</scope>
    <source>
        <strain evidence="6 7">DSM 40763</strain>
    </source>
</reference>
<dbReference type="InterPro" id="IPR002168">
    <property type="entry name" value="Lipase_GDXG_HIS_AS"/>
</dbReference>
<name>A0A8H1L8L0_9ACTN</name>
<sequence length="332" mass="35343">MSSPAGDPTSGPADGSPGCSSDPLTPAARALADSIAAAFGDLGPNTDIAAQRRRTSRPPDPRRRPASVTDRTIPGPAPGSRLRVRVYRSAGTPATDAPALLFFHGGGWVLCSLDTHDGLCRELTHLTGALVVSVDYRLAPEHPAPAAVEDAYAALRWATSHLREEEGGDPRRIAVAGDSAGGNLAAAVCLLAAERGCPLPVAQFLAYPVLDARLATESMRTYGDGRFFLTAAHMRWYWGHYLAGAAPTPHTAPCLASDEALRLMPPAYVLTAECDPLRDEGDAFAARLTTVRHRTAPGVFHGFLDFFPQLPQAREALDDAAVWLRDRLAARR</sequence>